<evidence type="ECO:0000256" key="4">
    <source>
        <dbReference type="PROSITE-ProRule" id="PRU00335"/>
    </source>
</evidence>
<dbReference type="Pfam" id="PF17754">
    <property type="entry name" value="TetR_C_14"/>
    <property type="match status" value="1"/>
</dbReference>
<evidence type="ECO:0000259" key="5">
    <source>
        <dbReference type="PROSITE" id="PS50977"/>
    </source>
</evidence>
<accession>A0A1A2WCA7</accession>
<dbReference type="EMBL" id="LZJY01000015">
    <property type="protein sequence ID" value="OBI10422.1"/>
    <property type="molecule type" value="Genomic_DNA"/>
</dbReference>
<evidence type="ECO:0000256" key="3">
    <source>
        <dbReference type="ARBA" id="ARBA00023163"/>
    </source>
</evidence>
<sequence>MDQRRARGLRNRQALIHAAIELFTTQGYEATTVDQISAAAGVAPRTFFHHFASKEDILFDGYAERLEEAIRRFRAARSDSLWDALAETSTAVAQAIVDQPDIFLVRARMYHSLPALRATMLRINEDWIDQLTTEVARWLGSETQPDLRPRLAATLINAANRAAIDSWVAGGGRGDLSQLITESVELVRPSIAAIERTGAASGPGRGGGKRVG</sequence>
<dbReference type="Gene3D" id="1.10.10.60">
    <property type="entry name" value="Homeodomain-like"/>
    <property type="match status" value="1"/>
</dbReference>
<dbReference type="Gene3D" id="1.10.357.10">
    <property type="entry name" value="Tetracycline Repressor, domain 2"/>
    <property type="match status" value="1"/>
</dbReference>
<feature type="domain" description="HTH tetR-type" evidence="5">
    <location>
        <begin position="9"/>
        <end position="69"/>
    </location>
</feature>
<reference evidence="6 7" key="1">
    <citation type="submission" date="2016-06" db="EMBL/GenBank/DDBJ databases">
        <authorList>
            <person name="Kjaerup R.B."/>
            <person name="Dalgaard T.S."/>
            <person name="Juul-Madsen H.R."/>
        </authorList>
    </citation>
    <scope>NUCLEOTIDE SEQUENCE [LARGE SCALE GENOMIC DNA]</scope>
    <source>
        <strain evidence="6 7">E2838</strain>
    </source>
</reference>
<dbReference type="PANTHER" id="PTHR30055:SF238">
    <property type="entry name" value="MYCOFACTOCIN BIOSYNTHESIS TRANSCRIPTIONAL REGULATOR MFTR-RELATED"/>
    <property type="match status" value="1"/>
</dbReference>
<keyword evidence="3" id="KW-0804">Transcription</keyword>
<proteinExistence type="predicted"/>
<organism evidence="6 7">
    <name type="scientific">Mycobacterium scrofulaceum</name>
    <dbReference type="NCBI Taxonomy" id="1783"/>
    <lineage>
        <taxon>Bacteria</taxon>
        <taxon>Bacillati</taxon>
        <taxon>Actinomycetota</taxon>
        <taxon>Actinomycetes</taxon>
        <taxon>Mycobacteriales</taxon>
        <taxon>Mycobacteriaceae</taxon>
        <taxon>Mycobacterium</taxon>
    </lineage>
</organism>
<dbReference type="GO" id="GO:0000976">
    <property type="term" value="F:transcription cis-regulatory region binding"/>
    <property type="evidence" value="ECO:0007669"/>
    <property type="project" value="TreeGrafter"/>
</dbReference>
<dbReference type="SUPFAM" id="SSF46689">
    <property type="entry name" value="Homeodomain-like"/>
    <property type="match status" value="1"/>
</dbReference>
<dbReference type="PRINTS" id="PR00455">
    <property type="entry name" value="HTHTETR"/>
</dbReference>
<dbReference type="PROSITE" id="PS50977">
    <property type="entry name" value="HTH_TETR_2"/>
    <property type="match status" value="1"/>
</dbReference>
<keyword evidence="2 4" id="KW-0238">DNA-binding</keyword>
<dbReference type="Proteomes" id="UP000092207">
    <property type="component" value="Unassembled WGS sequence"/>
</dbReference>
<dbReference type="InterPro" id="IPR050109">
    <property type="entry name" value="HTH-type_TetR-like_transc_reg"/>
</dbReference>
<evidence type="ECO:0000256" key="2">
    <source>
        <dbReference type="ARBA" id="ARBA00023125"/>
    </source>
</evidence>
<keyword evidence="1" id="KW-0805">Transcription regulation</keyword>
<gene>
    <name evidence="6" type="ORF">A5679_06850</name>
</gene>
<dbReference type="PROSITE" id="PS01081">
    <property type="entry name" value="HTH_TETR_1"/>
    <property type="match status" value="1"/>
</dbReference>
<dbReference type="InterPro" id="IPR001647">
    <property type="entry name" value="HTH_TetR"/>
</dbReference>
<feature type="DNA-binding region" description="H-T-H motif" evidence="4">
    <location>
        <begin position="32"/>
        <end position="51"/>
    </location>
</feature>
<evidence type="ECO:0000313" key="6">
    <source>
        <dbReference type="EMBL" id="OBI10422.1"/>
    </source>
</evidence>
<comment type="caution">
    <text evidence="6">The sequence shown here is derived from an EMBL/GenBank/DDBJ whole genome shotgun (WGS) entry which is preliminary data.</text>
</comment>
<protein>
    <submittedName>
        <fullName evidence="6">TetR family transcriptional regulator</fullName>
    </submittedName>
</protein>
<dbReference type="InterPro" id="IPR009057">
    <property type="entry name" value="Homeodomain-like_sf"/>
</dbReference>
<dbReference type="InterPro" id="IPR041347">
    <property type="entry name" value="MftR_C"/>
</dbReference>
<evidence type="ECO:0000256" key="1">
    <source>
        <dbReference type="ARBA" id="ARBA00023015"/>
    </source>
</evidence>
<dbReference type="PANTHER" id="PTHR30055">
    <property type="entry name" value="HTH-TYPE TRANSCRIPTIONAL REGULATOR RUTR"/>
    <property type="match status" value="1"/>
</dbReference>
<evidence type="ECO:0000313" key="7">
    <source>
        <dbReference type="Proteomes" id="UP000092207"/>
    </source>
</evidence>
<name>A0A1A2WCA7_MYCSC</name>
<dbReference type="AlphaFoldDB" id="A0A1A2WCA7"/>
<dbReference type="InterPro" id="IPR023772">
    <property type="entry name" value="DNA-bd_HTH_TetR-type_CS"/>
</dbReference>
<dbReference type="RefSeq" id="WP_067300760.1">
    <property type="nucleotide sequence ID" value="NZ_LZJY01000015.1"/>
</dbReference>
<dbReference type="GO" id="GO:0003700">
    <property type="term" value="F:DNA-binding transcription factor activity"/>
    <property type="evidence" value="ECO:0007669"/>
    <property type="project" value="TreeGrafter"/>
</dbReference>
<dbReference type="Pfam" id="PF00440">
    <property type="entry name" value="TetR_N"/>
    <property type="match status" value="1"/>
</dbReference>